<gene>
    <name evidence="1" type="ORF">SDC9_159342</name>
</gene>
<protein>
    <submittedName>
        <fullName evidence="1">Uncharacterized protein</fullName>
    </submittedName>
</protein>
<dbReference type="EMBL" id="VSSQ01058306">
    <property type="protein sequence ID" value="MPN12032.1"/>
    <property type="molecule type" value="Genomic_DNA"/>
</dbReference>
<evidence type="ECO:0000313" key="1">
    <source>
        <dbReference type="EMBL" id="MPN12032.1"/>
    </source>
</evidence>
<name>A0A645FEX4_9ZZZZ</name>
<proteinExistence type="predicted"/>
<accession>A0A645FEX4</accession>
<comment type="caution">
    <text evidence="1">The sequence shown here is derived from an EMBL/GenBank/DDBJ whole genome shotgun (WGS) entry which is preliminary data.</text>
</comment>
<dbReference type="AlphaFoldDB" id="A0A645FEX4"/>
<sequence length="151" mass="16486">MSGQLVLAIDPLSWVSAADSGFTEPKWGEFVSNVRDTVMRSGRSVAFCVLDDVLANPGKWKNAVIPAPALLDQDKRARVEQLFGPFPALKPDTGALVIVDGKITTADSREELWRAIATPEALAAGIDTVWYVGKNFVGTWDGKNLKWTIDR</sequence>
<organism evidence="1">
    <name type="scientific">bioreactor metagenome</name>
    <dbReference type="NCBI Taxonomy" id="1076179"/>
    <lineage>
        <taxon>unclassified sequences</taxon>
        <taxon>metagenomes</taxon>
        <taxon>ecological metagenomes</taxon>
    </lineage>
</organism>
<reference evidence="1" key="1">
    <citation type="submission" date="2019-08" db="EMBL/GenBank/DDBJ databases">
        <authorList>
            <person name="Kucharzyk K."/>
            <person name="Murdoch R.W."/>
            <person name="Higgins S."/>
            <person name="Loffler F."/>
        </authorList>
    </citation>
    <scope>NUCLEOTIDE SEQUENCE</scope>
</reference>